<keyword evidence="5" id="KW-1185">Reference proteome</keyword>
<dbReference type="InterPro" id="IPR036397">
    <property type="entry name" value="RNaseH_sf"/>
</dbReference>
<dbReference type="PANTHER" id="PTHR37984:SF5">
    <property type="entry name" value="PROTEIN NYNRIN-LIKE"/>
    <property type="match status" value="1"/>
</dbReference>
<gene>
    <name evidence="4" type="ORF">CBR_g48246</name>
</gene>
<name>A0A388M2B5_CHABU</name>
<dbReference type="PROSITE" id="PS50994">
    <property type="entry name" value="INTEGRASE"/>
    <property type="match status" value="1"/>
</dbReference>
<feature type="compositionally biased region" description="Basic and acidic residues" evidence="1">
    <location>
        <begin position="62"/>
        <end position="79"/>
    </location>
</feature>
<dbReference type="PANTHER" id="PTHR37984">
    <property type="entry name" value="PROTEIN CBG26694"/>
    <property type="match status" value="1"/>
</dbReference>
<dbReference type="GO" id="GO:0003676">
    <property type="term" value="F:nucleic acid binding"/>
    <property type="evidence" value="ECO:0007669"/>
    <property type="project" value="InterPro"/>
</dbReference>
<evidence type="ECO:0000259" key="3">
    <source>
        <dbReference type="PROSITE" id="PS50994"/>
    </source>
</evidence>
<proteinExistence type="predicted"/>
<evidence type="ECO:0000313" key="4">
    <source>
        <dbReference type="EMBL" id="GBG88717.1"/>
    </source>
</evidence>
<dbReference type="InterPro" id="IPR012337">
    <property type="entry name" value="RNaseH-like_sf"/>
</dbReference>
<dbReference type="GO" id="GO:0015074">
    <property type="term" value="P:DNA integration"/>
    <property type="evidence" value="ECO:0007669"/>
    <property type="project" value="InterPro"/>
</dbReference>
<feature type="region of interest" description="Disordered" evidence="1">
    <location>
        <begin position="62"/>
        <end position="123"/>
    </location>
</feature>
<protein>
    <recommendedName>
        <fullName evidence="6">Reverse transcriptase</fullName>
    </recommendedName>
</protein>
<sequence length="1346" mass="152348">MNVTSKPGAGHSEKSKKSGNDERSVNLGIEHPRDDHHVLGEVERPCSQGNILDDAENMVVEGGRDDCRANGDGSRRGGTMDEETKEMKEYFREKIRKRKMEEERRVKEEEERKRRDEENKREIERMREAKAREARLEVRMIRSYLVESDVDNEEVKEEAGKLIEAIERRKGKKKVEEEGRISKSMRRGYHRNTVRVDDEDEDEVRTPPPKKKGSEGGTGGTKMLDFAIELHQRLSEKKVPELRKLCSQEGIEWSKKDNAIGDLVRYKAKLAYEEFVESGPAAGADSTVVVTSNEAGTSAIAAAPRPEPVAAGPSHASPYVDLEMVQIPSKYDGKKDIESWIGSMRAYFEILGTQPENQTVIMGMNVESVVRGFLEVQATRAGFPKAALAKWLRATPIASLEELLISEYQDPHVAAKARIQLDKVKHNKWNGSMKSLQTYLSKLFATPGLELSTQSCLDVVKGAVPTNFTSRLGRDYIAYTDWLTLMENVVSLEAMDLVSTAGSKKPMGGRRLKGSNRFVVHDLLEAEEEADSQCEWTKWKESLFMVKDAQGNELPVLLDEKHESLVTFLNALKFCKKWRKHKEEEQLYVAFVRPAHVPSTFAANTTTTLIDNPTSGTSTTITSISLSSNSPNDPTSDSVVSIRDLRPDLGDPFADSPPPPVPSNIQTLLDRFPEVLAEPRGVPTRPVRHTIELVEGAIPPKGCVYRMGPGELEELRRQIDEMIDKGWIKPSESKFGAPVLFVPKKGGKLRMCIDYRGLNRITRKNAYPLPRIDDLLDAAGGCKVFSKIDLKSGYHQIEVDPADQHKPTFKTRDGLYEFTVMPFSLTNAPATFQSLMDKVLREQIGRVMVVYLDDILIFNKSMEEHLKHLEEVLAILKKTQLHLNLEKSEFGKDSVIYLGHRLSAAGLEPEATKIEVIRDWPQPANIRELRSFLGLTSQKPMGLLTPLPIPDGPGESVSIYFTDMGKVSKNGYSQVMVIVDRFSKFLNLIPLPPHAPTDLVIHEFQQKYLLQFGIPKTLVSDRDPRFISIEWKDFTSHLGIKLCMTSGRHPEANGLAEEINQTVFQFLRALIIPDQETWDEKLYSVKGLYNNSVHFATAMTPNRLHYGWQIRNPLSYLFPEQSAGLTPDRPGFTAKYDRLLKVAVAAMTKRQHAMIHHANKKRRPSEIQVGSYVWVKMSEFSEEGVSRKLLPLYYGPWEVLDVIGEDHFGPSYVVDVPAHLRTYPVFHASKLYLHRDAETFDYREDMIPRAIKGGHEMDRIKQHVGKGRNRQYQVHFMYHPLDDLYWISKQELLRSAPHVVKACERQIAANATPKISARFSATEYSKNLFALLAHDAFSHLDLRYGD</sequence>
<dbReference type="InterPro" id="IPR001584">
    <property type="entry name" value="Integrase_cat-core"/>
</dbReference>
<dbReference type="SUPFAM" id="SSF53098">
    <property type="entry name" value="Ribonuclease H-like"/>
    <property type="match status" value="1"/>
</dbReference>
<dbReference type="EMBL" id="BFEA01000690">
    <property type="protein sequence ID" value="GBG88717.1"/>
    <property type="molecule type" value="Genomic_DNA"/>
</dbReference>
<dbReference type="Proteomes" id="UP000265515">
    <property type="component" value="Unassembled WGS sequence"/>
</dbReference>
<reference evidence="4 5" key="1">
    <citation type="journal article" date="2018" name="Cell">
        <title>The Chara Genome: Secondary Complexity and Implications for Plant Terrestrialization.</title>
        <authorList>
            <person name="Nishiyama T."/>
            <person name="Sakayama H."/>
            <person name="Vries J.D."/>
            <person name="Buschmann H."/>
            <person name="Saint-Marcoux D."/>
            <person name="Ullrich K.K."/>
            <person name="Haas F.B."/>
            <person name="Vanderstraeten L."/>
            <person name="Becker D."/>
            <person name="Lang D."/>
            <person name="Vosolsobe S."/>
            <person name="Rombauts S."/>
            <person name="Wilhelmsson P.K.I."/>
            <person name="Janitza P."/>
            <person name="Kern R."/>
            <person name="Heyl A."/>
            <person name="Rumpler F."/>
            <person name="Villalobos L.I.A.C."/>
            <person name="Clay J.M."/>
            <person name="Skokan R."/>
            <person name="Toyoda A."/>
            <person name="Suzuki Y."/>
            <person name="Kagoshima H."/>
            <person name="Schijlen E."/>
            <person name="Tajeshwar N."/>
            <person name="Catarino B."/>
            <person name="Hetherington A.J."/>
            <person name="Saltykova A."/>
            <person name="Bonnot C."/>
            <person name="Breuninger H."/>
            <person name="Symeonidi A."/>
            <person name="Radhakrishnan G.V."/>
            <person name="Van Nieuwerburgh F."/>
            <person name="Deforce D."/>
            <person name="Chang C."/>
            <person name="Karol K.G."/>
            <person name="Hedrich R."/>
            <person name="Ulvskov P."/>
            <person name="Glockner G."/>
            <person name="Delwiche C.F."/>
            <person name="Petrasek J."/>
            <person name="Van de Peer Y."/>
            <person name="Friml J."/>
            <person name="Beilby M."/>
            <person name="Dolan L."/>
            <person name="Kohara Y."/>
            <person name="Sugano S."/>
            <person name="Fujiyama A."/>
            <person name="Delaux P.-M."/>
            <person name="Quint M."/>
            <person name="TheiBen G."/>
            <person name="Hagemann M."/>
            <person name="Harholt J."/>
            <person name="Dunand C."/>
            <person name="Zachgo S."/>
            <person name="Langdale J."/>
            <person name="Maumus F."/>
            <person name="Straeten D.V.D."/>
            <person name="Gould S.B."/>
            <person name="Rensing S.A."/>
        </authorList>
    </citation>
    <scope>NUCLEOTIDE SEQUENCE [LARGE SCALE GENOMIC DNA]</scope>
    <source>
        <strain evidence="4 5">S276</strain>
    </source>
</reference>
<dbReference type="InterPro" id="IPR043502">
    <property type="entry name" value="DNA/RNA_pol_sf"/>
</dbReference>
<dbReference type="OrthoDB" id="7699516at2759"/>
<accession>A0A388M2B5</accession>
<dbReference type="Gene3D" id="3.10.10.10">
    <property type="entry name" value="HIV Type 1 Reverse Transcriptase, subunit A, domain 1"/>
    <property type="match status" value="1"/>
</dbReference>
<feature type="compositionally biased region" description="Basic residues" evidence="1">
    <location>
        <begin position="183"/>
        <end position="193"/>
    </location>
</feature>
<dbReference type="CDD" id="cd01647">
    <property type="entry name" value="RT_LTR"/>
    <property type="match status" value="1"/>
</dbReference>
<dbReference type="Gene3D" id="3.30.420.10">
    <property type="entry name" value="Ribonuclease H-like superfamily/Ribonuclease H"/>
    <property type="match status" value="1"/>
</dbReference>
<dbReference type="Pfam" id="PF00078">
    <property type="entry name" value="RVT_1"/>
    <property type="match status" value="1"/>
</dbReference>
<feature type="compositionally biased region" description="Basic and acidic residues" evidence="1">
    <location>
        <begin position="164"/>
        <end position="181"/>
    </location>
</feature>
<feature type="domain" description="Reverse transcriptase" evidence="2">
    <location>
        <begin position="723"/>
        <end position="902"/>
    </location>
</feature>
<feature type="region of interest" description="Disordered" evidence="1">
    <location>
        <begin position="1"/>
        <end position="37"/>
    </location>
</feature>
<feature type="domain" description="Integrase catalytic" evidence="3">
    <location>
        <begin position="949"/>
        <end position="1109"/>
    </location>
</feature>
<dbReference type="InterPro" id="IPR000477">
    <property type="entry name" value="RT_dom"/>
</dbReference>
<dbReference type="Gramene" id="GBG88717">
    <property type="protein sequence ID" value="GBG88717"/>
    <property type="gene ID" value="CBR_g48246"/>
</dbReference>
<evidence type="ECO:0000256" key="1">
    <source>
        <dbReference type="SAM" id="MobiDB-lite"/>
    </source>
</evidence>
<dbReference type="Pfam" id="PF00665">
    <property type="entry name" value="rve"/>
    <property type="match status" value="1"/>
</dbReference>
<dbReference type="InterPro" id="IPR043128">
    <property type="entry name" value="Rev_trsase/Diguanyl_cyclase"/>
</dbReference>
<dbReference type="PROSITE" id="PS50878">
    <property type="entry name" value="RT_POL"/>
    <property type="match status" value="1"/>
</dbReference>
<dbReference type="InterPro" id="IPR050951">
    <property type="entry name" value="Retrovirus_Pol_polyprotein"/>
</dbReference>
<evidence type="ECO:0008006" key="6">
    <source>
        <dbReference type="Google" id="ProtNLM"/>
    </source>
</evidence>
<evidence type="ECO:0000259" key="2">
    <source>
        <dbReference type="PROSITE" id="PS50878"/>
    </source>
</evidence>
<dbReference type="Pfam" id="PF24626">
    <property type="entry name" value="SH3_Tf2-1"/>
    <property type="match status" value="1"/>
</dbReference>
<feature type="compositionally biased region" description="Low complexity" evidence="1">
    <location>
        <begin position="614"/>
        <end position="638"/>
    </location>
</feature>
<comment type="caution">
    <text evidence="4">The sequence shown here is derived from an EMBL/GenBank/DDBJ whole genome shotgun (WGS) entry which is preliminary data.</text>
</comment>
<dbReference type="InterPro" id="IPR056924">
    <property type="entry name" value="SH3_Tf2-1"/>
</dbReference>
<dbReference type="SUPFAM" id="SSF56672">
    <property type="entry name" value="DNA/RNA polymerases"/>
    <property type="match status" value="1"/>
</dbReference>
<dbReference type="Gene3D" id="3.30.70.270">
    <property type="match status" value="1"/>
</dbReference>
<feature type="compositionally biased region" description="Basic and acidic residues" evidence="1">
    <location>
        <begin position="85"/>
        <end position="123"/>
    </location>
</feature>
<evidence type="ECO:0000313" key="5">
    <source>
        <dbReference type="Proteomes" id="UP000265515"/>
    </source>
</evidence>
<feature type="compositionally biased region" description="Basic and acidic residues" evidence="1">
    <location>
        <begin position="11"/>
        <end position="37"/>
    </location>
</feature>
<organism evidence="4 5">
    <name type="scientific">Chara braunii</name>
    <name type="common">Braun's stonewort</name>
    <dbReference type="NCBI Taxonomy" id="69332"/>
    <lineage>
        <taxon>Eukaryota</taxon>
        <taxon>Viridiplantae</taxon>
        <taxon>Streptophyta</taxon>
        <taxon>Charophyceae</taxon>
        <taxon>Charales</taxon>
        <taxon>Characeae</taxon>
        <taxon>Chara</taxon>
    </lineage>
</organism>
<feature type="region of interest" description="Disordered" evidence="1">
    <location>
        <begin position="611"/>
        <end position="640"/>
    </location>
</feature>
<feature type="region of interest" description="Disordered" evidence="1">
    <location>
        <begin position="164"/>
        <end position="221"/>
    </location>
</feature>